<dbReference type="GO" id="GO:0046677">
    <property type="term" value="P:response to antibiotic"/>
    <property type="evidence" value="ECO:0007669"/>
    <property type="project" value="InterPro"/>
</dbReference>
<dbReference type="SUPFAM" id="SSF159501">
    <property type="entry name" value="EreA/ChaN-like"/>
    <property type="match status" value="1"/>
</dbReference>
<evidence type="ECO:0000313" key="3">
    <source>
        <dbReference type="Proteomes" id="UP000006967"/>
    </source>
</evidence>
<dbReference type="Pfam" id="PF05139">
    <property type="entry name" value="Erythro_esteras"/>
    <property type="match status" value="1"/>
</dbReference>
<evidence type="ECO:0000256" key="1">
    <source>
        <dbReference type="SAM" id="SignalP"/>
    </source>
</evidence>
<dbReference type="InterPro" id="IPR007815">
    <property type="entry name" value="Emycin_Estase"/>
</dbReference>
<organism evidence="2 3">
    <name type="scientific">Bacillus cereus VD154</name>
    <dbReference type="NCBI Taxonomy" id="1053238"/>
    <lineage>
        <taxon>Bacteria</taxon>
        <taxon>Bacillati</taxon>
        <taxon>Bacillota</taxon>
        <taxon>Bacilli</taxon>
        <taxon>Bacillales</taxon>
        <taxon>Bacillaceae</taxon>
        <taxon>Bacillus</taxon>
        <taxon>Bacillus cereus group</taxon>
    </lineage>
</organism>
<reference evidence="2 3" key="1">
    <citation type="submission" date="2012-04" db="EMBL/GenBank/DDBJ databases">
        <title>The Genome Sequence of Bacillus cereus VD154.</title>
        <authorList>
            <consortium name="The Broad Institute Genome Sequencing Platform"/>
            <consortium name="The Broad Institute Genome Sequencing Center for Infectious Disease"/>
            <person name="Feldgarden M."/>
            <person name="Van der Auwera G.A."/>
            <person name="Mahillon J."/>
            <person name="Duprez V."/>
            <person name="Timmery S."/>
            <person name="Mattelet C."/>
            <person name="Dierick K."/>
            <person name="Sun M."/>
            <person name="Yu Z."/>
            <person name="Zhu L."/>
            <person name="Hu X."/>
            <person name="Shank E.B."/>
            <person name="Swiecicka I."/>
            <person name="Hansen B.M."/>
            <person name="Andrup L."/>
            <person name="Young S.K."/>
            <person name="Zeng Q."/>
            <person name="Gargeya S."/>
            <person name="Fitzgerald M."/>
            <person name="Haas B."/>
            <person name="Abouelleil A."/>
            <person name="Alvarado L."/>
            <person name="Arachchi H.M."/>
            <person name="Berlin A."/>
            <person name="Chapman S.B."/>
            <person name="Goldberg J."/>
            <person name="Griggs A."/>
            <person name="Gujja S."/>
            <person name="Hansen M."/>
            <person name="Howarth C."/>
            <person name="Imamovic A."/>
            <person name="Larimer J."/>
            <person name="McCowen C."/>
            <person name="Montmayeur A."/>
            <person name="Murphy C."/>
            <person name="Neiman D."/>
            <person name="Pearson M."/>
            <person name="Priest M."/>
            <person name="Roberts A."/>
            <person name="Saif S."/>
            <person name="Shea T."/>
            <person name="Sisk P."/>
            <person name="Sykes S."/>
            <person name="Wortman J."/>
            <person name="Nusbaum C."/>
            <person name="Birren B."/>
        </authorList>
    </citation>
    <scope>NUCLEOTIDE SEQUENCE [LARGE SCALE GENOMIC DNA]</scope>
    <source>
        <strain evidence="2 3">VD154</strain>
    </source>
</reference>
<dbReference type="Proteomes" id="UP000006967">
    <property type="component" value="Unassembled WGS sequence"/>
</dbReference>
<feature type="signal peptide" evidence="1">
    <location>
        <begin position="1"/>
        <end position="25"/>
    </location>
</feature>
<keyword evidence="1" id="KW-0732">Signal</keyword>
<comment type="caution">
    <text evidence="2">The sequence shown here is derived from an EMBL/GenBank/DDBJ whole genome shotgun (WGS) entry which is preliminary data.</text>
</comment>
<sequence length="150" mass="16568">MKKKMIIAIVASAITMSHFVGNTYADSKTEVSVTAPYNTNQIVKWLEAHAKPLKTTNPTASLNDLKPLKDMVGSASIVGLGEATHGAHEVFTMKHRIVKYLVSEKGFTNLVLEEGWDRALELDRYVLTGKGNPSQHLSPTFKTKEMLDLL</sequence>
<evidence type="ECO:0008006" key="4">
    <source>
        <dbReference type="Google" id="ProtNLM"/>
    </source>
</evidence>
<dbReference type="RefSeq" id="WP_000728377.1">
    <property type="nucleotide sequence ID" value="NZ_JH791880.1"/>
</dbReference>
<dbReference type="Gene3D" id="3.40.1660.10">
    <property type="entry name" value="EreA-like (biosynthetic domain)"/>
    <property type="match status" value="1"/>
</dbReference>
<dbReference type="PANTHER" id="PTHR31299:SF0">
    <property type="entry name" value="ESTERASE, PUTATIVE (AFU_ORTHOLOGUE AFUA_1G05850)-RELATED"/>
    <property type="match status" value="1"/>
</dbReference>
<evidence type="ECO:0000313" key="2">
    <source>
        <dbReference type="EMBL" id="EJR77619.1"/>
    </source>
</evidence>
<proteinExistence type="predicted"/>
<dbReference type="PANTHER" id="PTHR31299">
    <property type="entry name" value="ESTERASE, PUTATIVE (AFU_ORTHOLOGUE AFUA_1G05850)-RELATED"/>
    <property type="match status" value="1"/>
</dbReference>
<gene>
    <name evidence="2" type="ORF">IK5_00405</name>
</gene>
<dbReference type="InterPro" id="IPR052036">
    <property type="entry name" value="Hydrolase/PRTase-associated"/>
</dbReference>
<protein>
    <recommendedName>
        <fullName evidence="4">Erythromycin esterase</fullName>
    </recommendedName>
</protein>
<name>A0A9W5L5K9_BACCE</name>
<accession>A0A9W5L5K9</accession>
<dbReference type="AlphaFoldDB" id="A0A9W5L5K9"/>
<dbReference type="Gene3D" id="3.30.1870.10">
    <property type="entry name" value="EreA-like, domain 2"/>
    <property type="match status" value="1"/>
</dbReference>
<feature type="non-terminal residue" evidence="2">
    <location>
        <position position="150"/>
    </location>
</feature>
<dbReference type="EMBL" id="AHFG01000008">
    <property type="protein sequence ID" value="EJR77619.1"/>
    <property type="molecule type" value="Genomic_DNA"/>
</dbReference>
<feature type="chain" id="PRO_5040812319" description="Erythromycin esterase" evidence="1">
    <location>
        <begin position="26"/>
        <end position="150"/>
    </location>
</feature>